<dbReference type="SMART" id="SM00530">
    <property type="entry name" value="HTH_XRE"/>
    <property type="match status" value="1"/>
</dbReference>
<dbReference type="Pfam" id="PF01381">
    <property type="entry name" value="HTH_3"/>
    <property type="match status" value="1"/>
</dbReference>
<dbReference type="PATRIC" id="fig|1129367.4.peg.2465"/>
<dbReference type="Gene3D" id="1.10.260.40">
    <property type="entry name" value="lambda repressor-like DNA-binding domains"/>
    <property type="match status" value="1"/>
</dbReference>
<dbReference type="SUPFAM" id="SSF47413">
    <property type="entry name" value="lambda repressor-like DNA-binding domains"/>
    <property type="match status" value="1"/>
</dbReference>
<evidence type="ECO:0000256" key="1">
    <source>
        <dbReference type="SAM" id="Phobius"/>
    </source>
</evidence>
<dbReference type="AlphaFoldDB" id="A0A0F6ABT6"/>
<feature type="transmembrane region" description="Helical" evidence="1">
    <location>
        <begin position="129"/>
        <end position="155"/>
    </location>
</feature>
<accession>A0A0F6ABT6</accession>
<dbReference type="InterPro" id="IPR001387">
    <property type="entry name" value="Cro/C1-type_HTH"/>
</dbReference>
<dbReference type="EMBL" id="AUXW01000144">
    <property type="protein sequence ID" value="KKE83613.1"/>
    <property type="molecule type" value="Genomic_DNA"/>
</dbReference>
<proteinExistence type="predicted"/>
<feature type="domain" description="HTH cro/C1-type" evidence="2">
    <location>
        <begin position="25"/>
        <end position="78"/>
    </location>
</feature>
<evidence type="ECO:0000259" key="2">
    <source>
        <dbReference type="PROSITE" id="PS50943"/>
    </source>
</evidence>
<keyword evidence="1" id="KW-0472">Membrane</keyword>
<comment type="caution">
    <text evidence="3">The sequence shown here is derived from an EMBL/GenBank/DDBJ whole genome shotgun (WGS) entry which is preliminary data.</text>
</comment>
<dbReference type="PROSITE" id="PS50943">
    <property type="entry name" value="HTH_CROC1"/>
    <property type="match status" value="1"/>
</dbReference>
<evidence type="ECO:0000313" key="4">
    <source>
        <dbReference type="Proteomes" id="UP000033434"/>
    </source>
</evidence>
<name>A0A0F6ABT6_9GAMM</name>
<gene>
    <name evidence="3" type="ORF">N479_13210</name>
</gene>
<dbReference type="Proteomes" id="UP000033434">
    <property type="component" value="Unassembled WGS sequence"/>
</dbReference>
<protein>
    <recommendedName>
        <fullName evidence="2">HTH cro/C1-type domain-containing protein</fullName>
    </recommendedName>
</protein>
<evidence type="ECO:0000313" key="3">
    <source>
        <dbReference type="EMBL" id="KKE83613.1"/>
    </source>
</evidence>
<dbReference type="InterPro" id="IPR010982">
    <property type="entry name" value="Lambda_DNA-bd_dom_sf"/>
</dbReference>
<sequence>MLPSPQGDNTNYALITVYRGKNMILKQLRLSRSLSQEQLANMSGLNVRTIQRIEAGANASLESQKCLAAALNVSIDELNKESFTMKQSNENWKALPLILKVWFTLNFLKIRPQRSTAKRVECLSHSFGFMFCVIGVLNEAALVGGLLMLMTGYLFTLLKWQGDKYAIWEYIES</sequence>
<dbReference type="GO" id="GO:0003677">
    <property type="term" value="F:DNA binding"/>
    <property type="evidence" value="ECO:0007669"/>
    <property type="project" value="InterPro"/>
</dbReference>
<keyword evidence="1" id="KW-0812">Transmembrane</keyword>
<reference evidence="3 4" key="1">
    <citation type="journal article" date="2015" name="BMC Genomics">
        <title>Genome mining reveals unlocked bioactive potential of marine Gram-negative bacteria.</title>
        <authorList>
            <person name="Machado H."/>
            <person name="Sonnenschein E.C."/>
            <person name="Melchiorsen J."/>
            <person name="Gram L."/>
        </authorList>
    </citation>
    <scope>NUCLEOTIDE SEQUENCE [LARGE SCALE GENOMIC DNA]</scope>
    <source>
        <strain evidence="3 4">S4054</strain>
    </source>
</reference>
<keyword evidence="1" id="KW-1133">Transmembrane helix</keyword>
<organism evidence="3 4">
    <name type="scientific">Pseudoalteromonas luteoviolacea S4054</name>
    <dbReference type="NCBI Taxonomy" id="1129367"/>
    <lineage>
        <taxon>Bacteria</taxon>
        <taxon>Pseudomonadati</taxon>
        <taxon>Pseudomonadota</taxon>
        <taxon>Gammaproteobacteria</taxon>
        <taxon>Alteromonadales</taxon>
        <taxon>Pseudoalteromonadaceae</taxon>
        <taxon>Pseudoalteromonas</taxon>
    </lineage>
</organism>
<dbReference type="CDD" id="cd00093">
    <property type="entry name" value="HTH_XRE"/>
    <property type="match status" value="1"/>
</dbReference>